<keyword evidence="3" id="KW-1185">Reference proteome</keyword>
<keyword evidence="1" id="KW-0732">Signal</keyword>
<feature type="signal peptide" evidence="1">
    <location>
        <begin position="1"/>
        <end position="21"/>
    </location>
</feature>
<evidence type="ECO:0000313" key="3">
    <source>
        <dbReference type="Proteomes" id="UP000004324"/>
    </source>
</evidence>
<comment type="caution">
    <text evidence="2">The sequence shown here is derived from an EMBL/GenBank/DDBJ whole genome shotgun (WGS) entry which is preliminary data.</text>
</comment>
<dbReference type="RefSeq" id="WP_007932345.1">
    <property type="nucleotide sequence ID" value="NZ_AKVJ01000017.1"/>
</dbReference>
<name>I8RLK2_9FIRM</name>
<dbReference type="Proteomes" id="UP000004324">
    <property type="component" value="Unassembled WGS sequence"/>
</dbReference>
<sequence precursor="true">MKKLVVLTGLCLLLLSSIVFASNDRWLEVKSSEKGIISLDTQTISIGKIDKNNSKILACWVKISGISDKTKNSIQDQLRIKYPKRIVNLSNVSEIYWKFNFDVNNDELKEEAAVYYNEDRKELFRETMKSKWYPIEPDSLDEKIYNLAKKQLGL</sequence>
<proteinExistence type="predicted"/>
<dbReference type="AlphaFoldDB" id="I8RLK2"/>
<gene>
    <name evidence="2" type="ORF">FB4_2688</name>
</gene>
<evidence type="ECO:0000256" key="1">
    <source>
        <dbReference type="SAM" id="SignalP"/>
    </source>
</evidence>
<evidence type="ECO:0000313" key="2">
    <source>
        <dbReference type="EMBL" id="EIW19505.1"/>
    </source>
</evidence>
<dbReference type="EMBL" id="AKVJ01000017">
    <property type="protein sequence ID" value="EIW19505.1"/>
    <property type="molecule type" value="Genomic_DNA"/>
</dbReference>
<protein>
    <submittedName>
        <fullName evidence="2">Uncharacterized protein</fullName>
    </submittedName>
</protein>
<accession>I8RLK2</accession>
<reference evidence="2 3" key="1">
    <citation type="journal article" date="2012" name="J. Bacteriol.">
        <title>Draft Genome Sequences for Two Metal-Reducing Pelosinus fermentans Strains Isolated from a Cr(VI)-Contaminated Site and for Type Strain R7.</title>
        <authorList>
            <person name="Brown S.D."/>
            <person name="Podar M."/>
            <person name="Klingeman D.M."/>
            <person name="Johnson C.M."/>
            <person name="Yang Z.K."/>
            <person name="Utturkar S.M."/>
            <person name="Land M.L."/>
            <person name="Mosher J.J."/>
            <person name="Hurt R.A.Jr."/>
            <person name="Phelps T.J."/>
            <person name="Palumbo A.V."/>
            <person name="Arkin A.P."/>
            <person name="Hazen T.C."/>
            <person name="Elias D.A."/>
        </authorList>
    </citation>
    <scope>NUCLEOTIDE SEQUENCE [LARGE SCALE GENOMIC DNA]</scope>
    <source>
        <strain evidence="2 3">B4</strain>
    </source>
</reference>
<organism evidence="2 3">
    <name type="scientific">Pelosinus fermentans B4</name>
    <dbReference type="NCBI Taxonomy" id="1149862"/>
    <lineage>
        <taxon>Bacteria</taxon>
        <taxon>Bacillati</taxon>
        <taxon>Bacillota</taxon>
        <taxon>Negativicutes</taxon>
        <taxon>Selenomonadales</taxon>
        <taxon>Sporomusaceae</taxon>
        <taxon>Pelosinus</taxon>
    </lineage>
</organism>
<feature type="chain" id="PRO_5003714334" evidence="1">
    <location>
        <begin position="22"/>
        <end position="154"/>
    </location>
</feature>
<dbReference type="PATRIC" id="fig|1149862.3.peg.1236"/>